<protein>
    <submittedName>
        <fullName evidence="2">Uncharacterized protein</fullName>
    </submittedName>
</protein>
<evidence type="ECO:0000313" key="3">
    <source>
        <dbReference type="Proteomes" id="UP000327468"/>
    </source>
</evidence>
<organism evidence="2 3">
    <name type="scientific">Pangasianodon hypophthalmus</name>
    <name type="common">Striped catfish</name>
    <name type="synonym">Helicophagus hypophthalmus</name>
    <dbReference type="NCBI Taxonomy" id="310915"/>
    <lineage>
        <taxon>Eukaryota</taxon>
        <taxon>Metazoa</taxon>
        <taxon>Chordata</taxon>
        <taxon>Craniata</taxon>
        <taxon>Vertebrata</taxon>
        <taxon>Euteleostomi</taxon>
        <taxon>Actinopterygii</taxon>
        <taxon>Neopterygii</taxon>
        <taxon>Teleostei</taxon>
        <taxon>Ostariophysi</taxon>
        <taxon>Siluriformes</taxon>
        <taxon>Pangasiidae</taxon>
        <taxon>Pangasianodon</taxon>
    </lineage>
</organism>
<gene>
    <name evidence="2" type="ORF">PHYPO_G00153250</name>
</gene>
<proteinExistence type="predicted"/>
<evidence type="ECO:0000256" key="1">
    <source>
        <dbReference type="SAM" id="MobiDB-lite"/>
    </source>
</evidence>
<feature type="region of interest" description="Disordered" evidence="1">
    <location>
        <begin position="16"/>
        <end position="46"/>
    </location>
</feature>
<name>A0A5N5JWK5_PANHP</name>
<dbReference type="EMBL" id="VFJC01000027">
    <property type="protein sequence ID" value="KAB5523499.1"/>
    <property type="molecule type" value="Genomic_DNA"/>
</dbReference>
<dbReference type="Proteomes" id="UP000327468">
    <property type="component" value="Chromosome 26"/>
</dbReference>
<dbReference type="AlphaFoldDB" id="A0A5N5JWK5"/>
<accession>A0A5N5JWK5</accession>
<feature type="compositionally biased region" description="Basic residues" evidence="1">
    <location>
        <begin position="20"/>
        <end position="35"/>
    </location>
</feature>
<keyword evidence="3" id="KW-1185">Reference proteome</keyword>
<reference evidence="2 3" key="1">
    <citation type="submission" date="2019-06" db="EMBL/GenBank/DDBJ databases">
        <title>A chromosome-scale genome assembly of the striped catfish, Pangasianodon hypophthalmus.</title>
        <authorList>
            <person name="Wen M."/>
            <person name="Zahm M."/>
            <person name="Roques C."/>
            <person name="Cabau C."/>
            <person name="Klopp C."/>
            <person name="Donnadieu C."/>
            <person name="Jouanno E."/>
            <person name="Avarre J.-C."/>
            <person name="Campet M."/>
            <person name="Ha T.T.T."/>
            <person name="Dugue R."/>
            <person name="Lampietro C."/>
            <person name="Louis A."/>
            <person name="Herpin A."/>
            <person name="Echchiki A."/>
            <person name="Berthelot C."/>
            <person name="Parey E."/>
            <person name="Roest-Crollius H."/>
            <person name="Braasch I."/>
            <person name="Postlethwait J."/>
            <person name="Bobe J."/>
            <person name="Montfort J."/>
            <person name="Bouchez O."/>
            <person name="Begum T."/>
            <person name="Schartl M."/>
            <person name="Guiguen Y."/>
        </authorList>
    </citation>
    <scope>NUCLEOTIDE SEQUENCE [LARGE SCALE GENOMIC DNA]</scope>
    <source>
        <strain evidence="2 3">Indonesia</strain>
        <tissue evidence="2">Blood</tissue>
    </source>
</reference>
<sequence length="70" mass="8524">MRAKVSFSRLYSVSRYNRQRDRHRHPDIRRRHSRRRQTETPLAHRQQSTFPPFLASISPAFWTSCLVLSW</sequence>
<comment type="caution">
    <text evidence="2">The sequence shown here is derived from an EMBL/GenBank/DDBJ whole genome shotgun (WGS) entry which is preliminary data.</text>
</comment>
<evidence type="ECO:0000313" key="2">
    <source>
        <dbReference type="EMBL" id="KAB5523499.1"/>
    </source>
</evidence>